<organism evidence="2 3">
    <name type="scientific">Aplysia californica</name>
    <name type="common">California sea hare</name>
    <dbReference type="NCBI Taxonomy" id="6500"/>
    <lineage>
        <taxon>Eukaryota</taxon>
        <taxon>Metazoa</taxon>
        <taxon>Spiralia</taxon>
        <taxon>Lophotrochozoa</taxon>
        <taxon>Mollusca</taxon>
        <taxon>Gastropoda</taxon>
        <taxon>Heterobranchia</taxon>
        <taxon>Euthyneura</taxon>
        <taxon>Tectipleura</taxon>
        <taxon>Aplysiida</taxon>
        <taxon>Aplysioidea</taxon>
        <taxon>Aplysiidae</taxon>
        <taxon>Aplysia</taxon>
    </lineage>
</organism>
<dbReference type="InterPro" id="IPR001611">
    <property type="entry name" value="Leu-rich_rpt"/>
</dbReference>
<feature type="compositionally biased region" description="Basic and acidic residues" evidence="1">
    <location>
        <begin position="74"/>
        <end position="92"/>
    </location>
</feature>
<feature type="region of interest" description="Disordered" evidence="1">
    <location>
        <begin position="1"/>
        <end position="287"/>
    </location>
</feature>
<dbReference type="Pfam" id="PF13516">
    <property type="entry name" value="LRR_6"/>
    <property type="match status" value="4"/>
</dbReference>
<dbReference type="InterPro" id="IPR052394">
    <property type="entry name" value="LRR-containing"/>
</dbReference>
<keyword evidence="2" id="KW-1185">Reference proteome</keyword>
<dbReference type="RefSeq" id="XP_012936544.2">
    <property type="nucleotide sequence ID" value="XM_013081090.2"/>
</dbReference>
<feature type="compositionally biased region" description="Acidic residues" evidence="1">
    <location>
        <begin position="271"/>
        <end position="287"/>
    </location>
</feature>
<dbReference type="PANTHER" id="PTHR24114">
    <property type="entry name" value="LEUCINE RICH REPEAT FAMILY PROTEIN"/>
    <property type="match status" value="1"/>
</dbReference>
<accession>A0ABM0ZXI5</accession>
<dbReference type="Gene3D" id="3.80.10.10">
    <property type="entry name" value="Ribonuclease Inhibitor"/>
    <property type="match status" value="2"/>
</dbReference>
<feature type="compositionally biased region" description="Polar residues" evidence="1">
    <location>
        <begin position="160"/>
        <end position="182"/>
    </location>
</feature>
<dbReference type="GeneID" id="106011434"/>
<gene>
    <name evidence="3" type="primary">LOC106011434</name>
</gene>
<feature type="compositionally biased region" description="Basic and acidic residues" evidence="1">
    <location>
        <begin position="183"/>
        <end position="208"/>
    </location>
</feature>
<proteinExistence type="predicted"/>
<protein>
    <submittedName>
        <fullName evidence="3">Leucine-rich repeat-containing protein 74B</fullName>
    </submittedName>
</protein>
<evidence type="ECO:0000313" key="3">
    <source>
        <dbReference type="RefSeq" id="XP_012936544.2"/>
    </source>
</evidence>
<dbReference type="SUPFAM" id="SSF52047">
    <property type="entry name" value="RNI-like"/>
    <property type="match status" value="1"/>
</dbReference>
<feature type="compositionally biased region" description="Basic residues" evidence="1">
    <location>
        <begin position="34"/>
        <end position="50"/>
    </location>
</feature>
<evidence type="ECO:0000256" key="1">
    <source>
        <dbReference type="SAM" id="MobiDB-lite"/>
    </source>
</evidence>
<dbReference type="Proteomes" id="UP000694888">
    <property type="component" value="Unplaced"/>
</dbReference>
<dbReference type="InterPro" id="IPR032675">
    <property type="entry name" value="LRR_dom_sf"/>
</dbReference>
<feature type="compositionally biased region" description="Basic and acidic residues" evidence="1">
    <location>
        <begin position="1"/>
        <end position="10"/>
    </location>
</feature>
<evidence type="ECO:0000313" key="2">
    <source>
        <dbReference type="Proteomes" id="UP000694888"/>
    </source>
</evidence>
<feature type="compositionally biased region" description="Basic and acidic residues" evidence="1">
    <location>
        <begin position="224"/>
        <end position="245"/>
    </location>
</feature>
<feature type="compositionally biased region" description="Basic and acidic residues" evidence="1">
    <location>
        <begin position="106"/>
        <end position="156"/>
    </location>
</feature>
<feature type="compositionally biased region" description="Polar residues" evidence="1">
    <location>
        <begin position="58"/>
        <end position="68"/>
    </location>
</feature>
<dbReference type="PANTHER" id="PTHR24114:SF50">
    <property type="entry name" value="RNI-LIKE PROTEIN"/>
    <property type="match status" value="1"/>
</dbReference>
<dbReference type="SMART" id="SM00368">
    <property type="entry name" value="LRR_RI"/>
    <property type="match status" value="5"/>
</dbReference>
<sequence length="571" mass="62984">MERCLSRKSEYDEEDIDPVSGLPFWKVPPDKEVVRRHRTWSSRGRRRVQQRGRVLSARVSQVALNSVADTGDNGGHRTESPDNAENSKKSGLAEETCGQQQSKTKILADESSSRSPDAKRKEETNLKDKIHDADNTKGARPEINDNRKRETDDTQHGQHRVTSGQNLGDLSPSDPNNVQSDSEPVRDSDSADKKQSHEGHWESRDRNSLRVLTPARPKTTPEGFRPRMKDRPVAGRPSSDGKHLGVEGSRQTTGGDPEDVSLPGDVASEKDENEEEEDSSDEYDTDCEPELDSAFRQSEHRQSSLRQEVDIGHLTYERECGKLKVKVRRRVLTQLWGDKMELRHCGLLAQEVKAIALALLRNSRVTRVDVSHNSLSGQALCYVFDAVRNKPNVTSLDVSGSNMDDTGASSCSAALSHNHWLLELNLSECCIGDDEATLLASGIQENRTLDRLDLSKNQIGMGGGLALGRALSDNSSLTYVNMSWNQIRGGGAVAVCNSLQKNKKIEEMDLSWNGLGFEGSLALGEVLKVNKSLLRLDVTNNRINWDGAPYLAGALFLNKTLEVLQVGGGGM</sequence>
<name>A0ABM0ZXI5_APLCA</name>
<reference evidence="3" key="1">
    <citation type="submission" date="2025-08" db="UniProtKB">
        <authorList>
            <consortium name="RefSeq"/>
        </authorList>
    </citation>
    <scope>IDENTIFICATION</scope>
</reference>